<dbReference type="Proteomes" id="UP000017836">
    <property type="component" value="Unassembled WGS sequence"/>
</dbReference>
<accession>W1PPM2</accession>
<dbReference type="AlphaFoldDB" id="W1PPM2"/>
<gene>
    <name evidence="2" type="ORF">AMTR_s00013p00238320</name>
</gene>
<feature type="compositionally biased region" description="Polar residues" evidence="1">
    <location>
        <begin position="112"/>
        <end position="121"/>
    </location>
</feature>
<keyword evidence="3" id="KW-1185">Reference proteome</keyword>
<feature type="compositionally biased region" description="Basic and acidic residues" evidence="1">
    <location>
        <begin position="146"/>
        <end position="162"/>
    </location>
</feature>
<feature type="compositionally biased region" description="Polar residues" evidence="1">
    <location>
        <begin position="55"/>
        <end position="69"/>
    </location>
</feature>
<evidence type="ECO:0000313" key="2">
    <source>
        <dbReference type="EMBL" id="ERN10018.1"/>
    </source>
</evidence>
<proteinExistence type="predicted"/>
<dbReference type="PANTHER" id="PTHR34280:SF2">
    <property type="entry name" value="OS01G0920100 PROTEIN"/>
    <property type="match status" value="1"/>
</dbReference>
<evidence type="ECO:0000256" key="1">
    <source>
        <dbReference type="SAM" id="MobiDB-lite"/>
    </source>
</evidence>
<sequence length="196" mass="21536">MGGCVSLRKRHDSSMKLHISMSNNNQKVLFPVDGNDFFNSMDRRGDFTPYRGSFSHPSSNQATPRTSAASLADQASIPKPSASPLEKKKLSDFFRVKSESEIVVPETPSPLQPSLASNLSNGEKPLESIKSTSTEKTEFTNMTPLSERHASLKDHKEENEKRVKAKASQCCLPSLVRNVSFGEKKKLASPNGQIKG</sequence>
<name>W1PPM2_AMBTC</name>
<dbReference type="InterPro" id="IPR038947">
    <property type="entry name" value="At3g27210-like"/>
</dbReference>
<dbReference type="HOGENOM" id="CLU_1391924_0_0_1"/>
<organism evidence="2 3">
    <name type="scientific">Amborella trichopoda</name>
    <dbReference type="NCBI Taxonomy" id="13333"/>
    <lineage>
        <taxon>Eukaryota</taxon>
        <taxon>Viridiplantae</taxon>
        <taxon>Streptophyta</taxon>
        <taxon>Embryophyta</taxon>
        <taxon>Tracheophyta</taxon>
        <taxon>Spermatophyta</taxon>
        <taxon>Magnoliopsida</taxon>
        <taxon>Amborellales</taxon>
        <taxon>Amborellaceae</taxon>
        <taxon>Amborella</taxon>
    </lineage>
</organism>
<dbReference type="PANTHER" id="PTHR34280">
    <property type="entry name" value="OS01G0920100 PROTEIN"/>
    <property type="match status" value="1"/>
</dbReference>
<reference evidence="3" key="1">
    <citation type="journal article" date="2013" name="Science">
        <title>The Amborella genome and the evolution of flowering plants.</title>
        <authorList>
            <consortium name="Amborella Genome Project"/>
        </authorList>
    </citation>
    <scope>NUCLEOTIDE SEQUENCE [LARGE SCALE GENOMIC DNA]</scope>
</reference>
<feature type="region of interest" description="Disordered" evidence="1">
    <location>
        <begin position="102"/>
        <end position="167"/>
    </location>
</feature>
<protein>
    <submittedName>
        <fullName evidence="2">Uncharacterized protein</fullName>
    </submittedName>
</protein>
<evidence type="ECO:0000313" key="3">
    <source>
        <dbReference type="Proteomes" id="UP000017836"/>
    </source>
</evidence>
<dbReference type="Gramene" id="ERN10018">
    <property type="protein sequence ID" value="ERN10018"/>
    <property type="gene ID" value="AMTR_s00013p00238320"/>
</dbReference>
<dbReference type="OrthoDB" id="1925325at2759"/>
<dbReference type="EMBL" id="KI392979">
    <property type="protein sequence ID" value="ERN10018.1"/>
    <property type="molecule type" value="Genomic_DNA"/>
</dbReference>
<feature type="region of interest" description="Disordered" evidence="1">
    <location>
        <begin position="49"/>
        <end position="84"/>
    </location>
</feature>